<dbReference type="InterPro" id="IPR001915">
    <property type="entry name" value="Peptidase_M48"/>
</dbReference>
<dbReference type="EMBL" id="FXTG01000004">
    <property type="protein sequence ID" value="SMO73509.1"/>
    <property type="molecule type" value="Genomic_DNA"/>
</dbReference>
<feature type="transmembrane region" description="Helical" evidence="7">
    <location>
        <begin position="92"/>
        <end position="115"/>
    </location>
</feature>
<evidence type="ECO:0000256" key="7">
    <source>
        <dbReference type="SAM" id="Phobius"/>
    </source>
</evidence>
<gene>
    <name evidence="9" type="ORF">SAMN06265174_104301</name>
</gene>
<keyword evidence="4 6" id="KW-0862">Zinc</keyword>
<keyword evidence="7" id="KW-0812">Transmembrane</keyword>
<feature type="transmembrane region" description="Helical" evidence="7">
    <location>
        <begin position="32"/>
        <end position="55"/>
    </location>
</feature>
<evidence type="ECO:0000256" key="3">
    <source>
        <dbReference type="ARBA" id="ARBA00022801"/>
    </source>
</evidence>
<evidence type="ECO:0000256" key="6">
    <source>
        <dbReference type="RuleBase" id="RU003983"/>
    </source>
</evidence>
<comment type="cofactor">
    <cofactor evidence="6">
        <name>Zn(2+)</name>
        <dbReference type="ChEBI" id="CHEBI:29105"/>
    </cofactor>
    <text evidence="6">Binds 1 zinc ion per subunit.</text>
</comment>
<evidence type="ECO:0000256" key="1">
    <source>
        <dbReference type="ARBA" id="ARBA00022670"/>
    </source>
</evidence>
<evidence type="ECO:0000259" key="8">
    <source>
        <dbReference type="Pfam" id="PF01435"/>
    </source>
</evidence>
<protein>
    <submittedName>
        <fullName evidence="9">Peptidase family M48</fullName>
    </submittedName>
</protein>
<evidence type="ECO:0000256" key="5">
    <source>
        <dbReference type="ARBA" id="ARBA00023049"/>
    </source>
</evidence>
<keyword evidence="7" id="KW-1133">Transmembrane helix</keyword>
<reference evidence="9 10" key="1">
    <citation type="submission" date="2017-05" db="EMBL/GenBank/DDBJ databases">
        <authorList>
            <person name="Varghese N."/>
            <person name="Submissions S."/>
        </authorList>
    </citation>
    <scope>NUCLEOTIDE SEQUENCE [LARGE SCALE GENOMIC DNA]</scope>
    <source>
        <strain evidence="9 10">DSM 45139</strain>
    </source>
</reference>
<evidence type="ECO:0000313" key="9">
    <source>
        <dbReference type="EMBL" id="SMO73509.1"/>
    </source>
</evidence>
<feature type="domain" description="Peptidase M48" evidence="8">
    <location>
        <begin position="173"/>
        <end position="221"/>
    </location>
</feature>
<comment type="caution">
    <text evidence="9">The sequence shown here is derived from an EMBL/GenBank/DDBJ whole genome shotgun (WGS) entry which is preliminary data.</text>
</comment>
<keyword evidence="7" id="KW-0472">Membrane</keyword>
<name>A0ABY1N1Q0_9ACTN</name>
<keyword evidence="1 6" id="KW-0645">Protease</keyword>
<evidence type="ECO:0000256" key="4">
    <source>
        <dbReference type="ARBA" id="ARBA00022833"/>
    </source>
</evidence>
<evidence type="ECO:0000256" key="2">
    <source>
        <dbReference type="ARBA" id="ARBA00022723"/>
    </source>
</evidence>
<evidence type="ECO:0000313" key="10">
    <source>
        <dbReference type="Proteomes" id="UP000315460"/>
    </source>
</evidence>
<dbReference type="RefSeq" id="WP_154830207.1">
    <property type="nucleotide sequence ID" value="NZ_BAAAQH010000012.1"/>
</dbReference>
<accession>A0ABY1N1Q0</accession>
<keyword evidence="5 6" id="KW-0482">Metalloprotease</keyword>
<dbReference type="Proteomes" id="UP000315460">
    <property type="component" value="Unassembled WGS sequence"/>
</dbReference>
<proteinExistence type="inferred from homology"/>
<comment type="similarity">
    <text evidence="6">Belongs to the peptidase M48 family.</text>
</comment>
<organism evidence="9 10">
    <name type="scientific">Dietzia kunjamensis subsp. schimae</name>
    <dbReference type="NCBI Taxonomy" id="498198"/>
    <lineage>
        <taxon>Bacteria</taxon>
        <taxon>Bacillati</taxon>
        <taxon>Actinomycetota</taxon>
        <taxon>Actinomycetes</taxon>
        <taxon>Mycobacteriales</taxon>
        <taxon>Dietziaceae</taxon>
        <taxon>Dietzia</taxon>
    </lineage>
</organism>
<keyword evidence="2" id="KW-0479">Metal-binding</keyword>
<dbReference type="Gene3D" id="3.30.2010.10">
    <property type="entry name" value="Metalloproteases ('zincins'), catalytic domain"/>
    <property type="match status" value="1"/>
</dbReference>
<sequence length="320" mass="31621">MGIGMLLAALVVGAAGPAYLRRAVDAAARPGVALGAWIGTGVVFVTLLVAAPVVMHVQPLRGFAPAATAVTACATMFDPATSGVWPAAVRGVVVAVAAVAAVAAVSAVAVVVAAMSRARRSARAHARSLRSLVEATDHVDGVRVWWIADDEPVAYALPGAATRGFPGVGRRGSASPGGTVVASTALWDLGEERRRAVLDHEIAHLRGRHHVAVTSAAALRTVFSPVPLLRRAAAEVSVLAELAADRRAALGAGGAAAVRGALGELGAPAGRVAVLSSGPAGPRGTGPGLALALVHAVSPAAISAAAATTLVLGMCSALAG</sequence>
<keyword evidence="3 6" id="KW-0378">Hydrolase</keyword>
<dbReference type="Pfam" id="PF01435">
    <property type="entry name" value="Peptidase_M48"/>
    <property type="match status" value="1"/>
</dbReference>
<keyword evidence="10" id="KW-1185">Reference proteome</keyword>